<evidence type="ECO:0000313" key="2">
    <source>
        <dbReference type="Proteomes" id="UP001060215"/>
    </source>
</evidence>
<sequence length="301" mass="34403">MSGLIEEEDLPSSLVHSRRMKTTKSRFKVGDVSCRKNEGLIGGATISLFNTKKQLKTGRRKLRLWPSKEVDGSIQTTPGKVPKEERGELERLEKLVNKYERGQIQRVIGWTTLHLKLWTKLRSVKVESGANFLIPSPITTSNELVTVWDLEVGKINPSEHKQLKLARSLTRGIIDRDLKPSSSQRKILSGDERQFLWKFRFSLMSEKRALTKFLRCVEWSDVQEAKQAVELMGMWETIDACDALELLSPVFENEEVSTIHICMHASVCVCVRCLRIKGIQLAEILHQHSKENSVGAKRKRQ</sequence>
<keyword evidence="2" id="KW-1185">Reference proteome</keyword>
<dbReference type="EMBL" id="CM045772">
    <property type="protein sequence ID" value="KAI7986583.1"/>
    <property type="molecule type" value="Genomic_DNA"/>
</dbReference>
<reference evidence="1 2" key="1">
    <citation type="journal article" date="2022" name="Plant J.">
        <title>Chromosome-level genome of Camellia lanceoleosa provides a valuable resource for understanding genome evolution and self-incompatibility.</title>
        <authorList>
            <person name="Gong W."/>
            <person name="Xiao S."/>
            <person name="Wang L."/>
            <person name="Liao Z."/>
            <person name="Chang Y."/>
            <person name="Mo W."/>
            <person name="Hu G."/>
            <person name="Li W."/>
            <person name="Zhao G."/>
            <person name="Zhu H."/>
            <person name="Hu X."/>
            <person name="Ji K."/>
            <person name="Xiang X."/>
            <person name="Song Q."/>
            <person name="Yuan D."/>
            <person name="Jin S."/>
            <person name="Zhang L."/>
        </authorList>
    </citation>
    <scope>NUCLEOTIDE SEQUENCE [LARGE SCALE GENOMIC DNA]</scope>
    <source>
        <strain evidence="1">SQ_2022a</strain>
    </source>
</reference>
<protein>
    <submittedName>
        <fullName evidence="1">Uncharacterized protein</fullName>
    </submittedName>
</protein>
<comment type="caution">
    <text evidence="1">The sequence shown here is derived from an EMBL/GenBank/DDBJ whole genome shotgun (WGS) entry which is preliminary data.</text>
</comment>
<organism evidence="1 2">
    <name type="scientific">Camellia lanceoleosa</name>
    <dbReference type="NCBI Taxonomy" id="1840588"/>
    <lineage>
        <taxon>Eukaryota</taxon>
        <taxon>Viridiplantae</taxon>
        <taxon>Streptophyta</taxon>
        <taxon>Embryophyta</taxon>
        <taxon>Tracheophyta</taxon>
        <taxon>Spermatophyta</taxon>
        <taxon>Magnoliopsida</taxon>
        <taxon>eudicotyledons</taxon>
        <taxon>Gunneridae</taxon>
        <taxon>Pentapetalae</taxon>
        <taxon>asterids</taxon>
        <taxon>Ericales</taxon>
        <taxon>Theaceae</taxon>
        <taxon>Camellia</taxon>
    </lineage>
</organism>
<evidence type="ECO:0000313" key="1">
    <source>
        <dbReference type="EMBL" id="KAI7986583.1"/>
    </source>
</evidence>
<dbReference type="Proteomes" id="UP001060215">
    <property type="component" value="Chromosome 15"/>
</dbReference>
<accession>A0ACC0FDB5</accession>
<proteinExistence type="predicted"/>
<gene>
    <name evidence="1" type="ORF">LOK49_LG14G01452</name>
</gene>
<name>A0ACC0FDB5_9ERIC</name>